<protein>
    <submittedName>
        <fullName evidence="7">Arylsulfatase</fullName>
    </submittedName>
</protein>
<dbReference type="Proteomes" id="UP001501508">
    <property type="component" value="Unassembled WGS sequence"/>
</dbReference>
<dbReference type="PANTHER" id="PTHR42693">
    <property type="entry name" value="ARYLSULFATASE FAMILY MEMBER"/>
    <property type="match status" value="1"/>
</dbReference>
<dbReference type="Gene3D" id="3.40.720.10">
    <property type="entry name" value="Alkaline Phosphatase, subunit A"/>
    <property type="match status" value="1"/>
</dbReference>
<comment type="similarity">
    <text evidence="1">Belongs to the sulfatase family.</text>
</comment>
<dbReference type="InterPro" id="IPR017850">
    <property type="entry name" value="Alkaline_phosphatase_core_sf"/>
</dbReference>
<keyword evidence="5" id="KW-0732">Signal</keyword>
<feature type="signal peptide" evidence="5">
    <location>
        <begin position="1"/>
        <end position="36"/>
    </location>
</feature>
<keyword evidence="4" id="KW-0106">Calcium</keyword>
<dbReference type="SUPFAM" id="SSF53649">
    <property type="entry name" value="Alkaline phosphatase-like"/>
    <property type="match status" value="1"/>
</dbReference>
<accession>A0ABP8LRX6</accession>
<evidence type="ECO:0000313" key="7">
    <source>
        <dbReference type="EMBL" id="GAA4435239.1"/>
    </source>
</evidence>
<sequence length="507" mass="57212">MKKKNFSKVFSRLVFKAFYLPVFFAVALAMSFQSHAQKKAARKPNIIYIYADDLGYGEVGPYGQKKIKTPFLDQIAATGMKFNKHYTSTPVCAPARCMLLTGRHGGHSFIRGNYELGRFEDDKEGGQMPLPEGTVTIAKVLQQAGYKTGAVGKWGLGMAGSSGHPNRQGFDYFYGYLDQKQAHNYFPTHLWENEKWDTLNNSFIEVHRKFPADPTDKDFDYYTGKDYAIDKMGEKAKQFINAHRDEPFFLYLPFTIPHVSLQIHQAEIQQYAGQFDEKPYLADKGYVATKYPLSTYAAMITYLDKQVGAVMAQLRELGLDENTIVLFSSDNGPTFNGGVDRDFFNSSGGLRGGKMEVYEGGIRVPFLVRWPGKIKPGSVSERPSAQFDMFATLCDLAGVKAPVNDGISLLPEMTGKGVPASRDYLYFEFPEKGGQLAIRFERYKAVKTDVKANRNGAWELYDLESDPKETRNIAAQHPSIIERLDGIVRKEHRPATIREWEIVDPKF</sequence>
<dbReference type="PROSITE" id="PS00523">
    <property type="entry name" value="SULFATASE_1"/>
    <property type="match status" value="1"/>
</dbReference>
<evidence type="ECO:0000313" key="8">
    <source>
        <dbReference type="Proteomes" id="UP001501508"/>
    </source>
</evidence>
<reference evidence="8" key="1">
    <citation type="journal article" date="2019" name="Int. J. Syst. Evol. Microbiol.">
        <title>The Global Catalogue of Microorganisms (GCM) 10K type strain sequencing project: providing services to taxonomists for standard genome sequencing and annotation.</title>
        <authorList>
            <consortium name="The Broad Institute Genomics Platform"/>
            <consortium name="The Broad Institute Genome Sequencing Center for Infectious Disease"/>
            <person name="Wu L."/>
            <person name="Ma J."/>
        </authorList>
    </citation>
    <scope>NUCLEOTIDE SEQUENCE [LARGE SCALE GENOMIC DNA]</scope>
    <source>
        <strain evidence="8">JCM 31920</strain>
    </source>
</reference>
<dbReference type="InterPro" id="IPR000917">
    <property type="entry name" value="Sulfatase_N"/>
</dbReference>
<comment type="caution">
    <text evidence="7">The sequence shown here is derived from an EMBL/GenBank/DDBJ whole genome shotgun (WGS) entry which is preliminary data.</text>
</comment>
<evidence type="ECO:0000259" key="6">
    <source>
        <dbReference type="Pfam" id="PF00884"/>
    </source>
</evidence>
<evidence type="ECO:0000256" key="3">
    <source>
        <dbReference type="ARBA" id="ARBA00022801"/>
    </source>
</evidence>
<feature type="domain" description="Sulfatase N-terminal" evidence="6">
    <location>
        <begin position="44"/>
        <end position="399"/>
    </location>
</feature>
<dbReference type="InterPro" id="IPR024607">
    <property type="entry name" value="Sulfatase_CS"/>
</dbReference>
<evidence type="ECO:0000256" key="4">
    <source>
        <dbReference type="ARBA" id="ARBA00022837"/>
    </source>
</evidence>
<name>A0ABP8LRX6_9BACT</name>
<gene>
    <name evidence="7" type="ORF">GCM10023091_11340</name>
</gene>
<evidence type="ECO:0000256" key="2">
    <source>
        <dbReference type="ARBA" id="ARBA00022723"/>
    </source>
</evidence>
<dbReference type="RefSeq" id="WP_345027125.1">
    <property type="nucleotide sequence ID" value="NZ_BAABEY010000012.1"/>
</dbReference>
<dbReference type="CDD" id="cd16145">
    <property type="entry name" value="ARS_like"/>
    <property type="match status" value="1"/>
</dbReference>
<organism evidence="7 8">
    <name type="scientific">Ravibacter arvi</name>
    <dbReference type="NCBI Taxonomy" id="2051041"/>
    <lineage>
        <taxon>Bacteria</taxon>
        <taxon>Pseudomonadati</taxon>
        <taxon>Bacteroidota</taxon>
        <taxon>Cytophagia</taxon>
        <taxon>Cytophagales</taxon>
        <taxon>Spirosomataceae</taxon>
        <taxon>Ravibacter</taxon>
    </lineage>
</organism>
<keyword evidence="2" id="KW-0479">Metal-binding</keyword>
<feature type="chain" id="PRO_5047358333" evidence="5">
    <location>
        <begin position="37"/>
        <end position="507"/>
    </location>
</feature>
<evidence type="ECO:0000256" key="1">
    <source>
        <dbReference type="ARBA" id="ARBA00008779"/>
    </source>
</evidence>
<dbReference type="PANTHER" id="PTHR42693:SF53">
    <property type="entry name" value="ENDO-4-O-SULFATASE"/>
    <property type="match status" value="1"/>
</dbReference>
<dbReference type="EMBL" id="BAABEY010000012">
    <property type="protein sequence ID" value="GAA4435239.1"/>
    <property type="molecule type" value="Genomic_DNA"/>
</dbReference>
<keyword evidence="8" id="KW-1185">Reference proteome</keyword>
<proteinExistence type="inferred from homology"/>
<dbReference type="Gene3D" id="3.30.1120.10">
    <property type="match status" value="1"/>
</dbReference>
<dbReference type="InterPro" id="IPR050738">
    <property type="entry name" value="Sulfatase"/>
</dbReference>
<evidence type="ECO:0000256" key="5">
    <source>
        <dbReference type="SAM" id="SignalP"/>
    </source>
</evidence>
<dbReference type="Pfam" id="PF00884">
    <property type="entry name" value="Sulfatase"/>
    <property type="match status" value="1"/>
</dbReference>
<keyword evidence="3" id="KW-0378">Hydrolase</keyword>